<dbReference type="SUPFAM" id="SSF54928">
    <property type="entry name" value="RNA-binding domain, RBD"/>
    <property type="match status" value="4"/>
</dbReference>
<evidence type="ECO:0000259" key="6">
    <source>
        <dbReference type="PROSITE" id="PS50102"/>
    </source>
</evidence>
<keyword evidence="2" id="KW-0677">Repeat</keyword>
<sequence length="571" mass="62496">MYLCYYTYPGGSHHSPAVAPTLTAAPQAATIPVTEPLLVPATQATLPHQTGLPTLTSQFPLTVCRKRTSDDLMSQSPMVTNGTSPPHLSGSDNEAKKVKLEQSSANGPSRVVHIRSLPPDCTEADVVQLGLPYGKMSNVLLLKQKNQAFLEFLDEQAAVTMVSFHQQNPAQIRMRSVYVQFSNHKELKTDQANSFQNATAQAALQAASAVMGGPTEDGQKRTTLRIIVEHLVYPVGIEVLYQIFSKFGKVLKMIIFTKNNSFQALIQMSDPVAANAAKLSLDGQNIYNGCCTLRIDYSKLNNLNVKYNNDKSRDFTNPNLPSGDPGLDQAMPFGDGKVTVKSPLEVSQVSQMSSYGVPSPMGAARLMTLNAAAAAGNAVLLVSNLDEQKVTPDALFTLFGVYGDVHRVKILFNKKDNALVQMAEPHQAQLAIAHLDKVKVWGKSIRVTQSKHTLVQMPKEGQPDAGLTKDFTNSPLHRFKRPGSKNCQNIFPPSTVLHLSNIPPNIEEDFITEAFQEHGQVKAFKFFPKDRKMALIQMASVDEAVTALIAMHNYPLSDTNHLRVSFSKSTI</sequence>
<feature type="region of interest" description="Disordered" evidence="5">
    <location>
        <begin position="71"/>
        <end position="110"/>
    </location>
</feature>
<feature type="domain" description="RRM" evidence="6">
    <location>
        <begin position="110"/>
        <end position="184"/>
    </location>
</feature>
<evidence type="ECO:0000313" key="7">
    <source>
        <dbReference type="Proteomes" id="UP000694844"/>
    </source>
</evidence>
<dbReference type="InterPro" id="IPR055204">
    <property type="entry name" value="HNRNPL_RRM"/>
</dbReference>
<dbReference type="CDD" id="cd12421">
    <property type="entry name" value="RRM1_PTBP1_hnRNPL_like"/>
    <property type="match status" value="1"/>
</dbReference>
<keyword evidence="3 4" id="KW-0694">RNA-binding</keyword>
<dbReference type="InterPro" id="IPR006536">
    <property type="entry name" value="HnRNP-L/PTB"/>
</dbReference>
<evidence type="ECO:0000313" key="8">
    <source>
        <dbReference type="RefSeq" id="XP_022314437.1"/>
    </source>
</evidence>
<dbReference type="GeneID" id="111118990"/>
<dbReference type="SMART" id="SM00360">
    <property type="entry name" value="RRM"/>
    <property type="match status" value="4"/>
</dbReference>
<gene>
    <name evidence="8" type="primary">LOC111118990</name>
</gene>
<dbReference type="AlphaFoldDB" id="A0A8B8CF71"/>
<dbReference type="Proteomes" id="UP000694844">
    <property type="component" value="Chromosome 2"/>
</dbReference>
<accession>A0A8B8CF71</accession>
<evidence type="ECO:0000256" key="4">
    <source>
        <dbReference type="PROSITE-ProRule" id="PRU00176"/>
    </source>
</evidence>
<dbReference type="CDD" id="cd12693">
    <property type="entry name" value="RRM2_PTBP1_like"/>
    <property type="match status" value="1"/>
</dbReference>
<dbReference type="Pfam" id="PF00076">
    <property type="entry name" value="RRM_1"/>
    <property type="match status" value="1"/>
</dbReference>
<feature type="domain" description="RRM" evidence="6">
    <location>
        <begin position="224"/>
        <end position="300"/>
    </location>
</feature>
<dbReference type="GO" id="GO:0003723">
    <property type="term" value="F:RNA binding"/>
    <property type="evidence" value="ECO:0007669"/>
    <property type="project" value="UniProtKB-UniRule"/>
</dbReference>
<evidence type="ECO:0000256" key="1">
    <source>
        <dbReference type="ARBA" id="ARBA00022553"/>
    </source>
</evidence>
<dbReference type="RefSeq" id="XP_022314437.1">
    <property type="nucleotide sequence ID" value="XM_022458729.1"/>
</dbReference>
<feature type="domain" description="RRM" evidence="6">
    <location>
        <begin position="378"/>
        <end position="452"/>
    </location>
</feature>
<dbReference type="InterPro" id="IPR021790">
    <property type="entry name" value="PTBP1-like_RRM2"/>
</dbReference>
<protein>
    <submittedName>
        <fullName evidence="8">Polypyrimidine tract-binding protein 1-like isoform X4</fullName>
    </submittedName>
</protein>
<keyword evidence="7" id="KW-1185">Reference proteome</keyword>
<dbReference type="PROSITE" id="PS50102">
    <property type="entry name" value="RRM"/>
    <property type="match status" value="4"/>
</dbReference>
<dbReference type="FunFam" id="3.30.70.330:FF:000341">
    <property type="entry name" value="Hephaestus, isoform C"/>
    <property type="match status" value="1"/>
</dbReference>
<organism evidence="7 8">
    <name type="scientific">Crassostrea virginica</name>
    <name type="common">Eastern oyster</name>
    <dbReference type="NCBI Taxonomy" id="6565"/>
    <lineage>
        <taxon>Eukaryota</taxon>
        <taxon>Metazoa</taxon>
        <taxon>Spiralia</taxon>
        <taxon>Lophotrochozoa</taxon>
        <taxon>Mollusca</taxon>
        <taxon>Bivalvia</taxon>
        <taxon>Autobranchia</taxon>
        <taxon>Pteriomorphia</taxon>
        <taxon>Ostreida</taxon>
        <taxon>Ostreoidea</taxon>
        <taxon>Ostreidae</taxon>
        <taxon>Crassostrea</taxon>
    </lineage>
</organism>
<evidence type="ECO:0000256" key="5">
    <source>
        <dbReference type="SAM" id="MobiDB-lite"/>
    </source>
</evidence>
<evidence type="ECO:0000256" key="3">
    <source>
        <dbReference type="ARBA" id="ARBA00022884"/>
    </source>
</evidence>
<reference evidence="8" key="1">
    <citation type="submission" date="2025-08" db="UniProtKB">
        <authorList>
            <consortium name="RefSeq"/>
        </authorList>
    </citation>
    <scope>IDENTIFICATION</scope>
    <source>
        <tissue evidence="8">Whole sample</tissue>
    </source>
</reference>
<dbReference type="GO" id="GO:0005634">
    <property type="term" value="C:nucleus"/>
    <property type="evidence" value="ECO:0007669"/>
    <property type="project" value="InterPro"/>
</dbReference>
<dbReference type="OrthoDB" id="296632at2759"/>
<proteinExistence type="predicted"/>
<dbReference type="CDD" id="cd12425">
    <property type="entry name" value="RRM4_PTBP1_like"/>
    <property type="match status" value="1"/>
</dbReference>
<keyword evidence="1" id="KW-0597">Phosphoprotein</keyword>
<dbReference type="PANTHER" id="PTHR15592">
    <property type="entry name" value="MATRIN 3/NUCLEAR PROTEIN 220-RELATED"/>
    <property type="match status" value="1"/>
</dbReference>
<dbReference type="Gene3D" id="3.30.70.330">
    <property type="match status" value="4"/>
</dbReference>
<dbReference type="GO" id="GO:0006397">
    <property type="term" value="P:mRNA processing"/>
    <property type="evidence" value="ECO:0007669"/>
    <property type="project" value="InterPro"/>
</dbReference>
<dbReference type="CDD" id="cd12423">
    <property type="entry name" value="RRM3_PTBP1_like"/>
    <property type="match status" value="1"/>
</dbReference>
<dbReference type="Pfam" id="PF11835">
    <property type="entry name" value="RRM_8"/>
    <property type="match status" value="1"/>
</dbReference>
<dbReference type="NCBIfam" id="TIGR01649">
    <property type="entry name" value="hnRNP-L_PTB"/>
    <property type="match status" value="2"/>
</dbReference>
<feature type="domain" description="RRM" evidence="6">
    <location>
        <begin position="495"/>
        <end position="569"/>
    </location>
</feature>
<dbReference type="InterPro" id="IPR000504">
    <property type="entry name" value="RRM_dom"/>
</dbReference>
<dbReference type="InterPro" id="IPR035979">
    <property type="entry name" value="RBD_domain_sf"/>
</dbReference>
<dbReference type="Pfam" id="PF13893">
    <property type="entry name" value="RRM_5"/>
    <property type="match status" value="1"/>
</dbReference>
<name>A0A8B8CF71_CRAVI</name>
<dbReference type="Pfam" id="PF22976">
    <property type="entry name" value="RRM_10"/>
    <property type="match status" value="1"/>
</dbReference>
<feature type="compositionally biased region" description="Polar residues" evidence="5">
    <location>
        <begin position="71"/>
        <end position="92"/>
    </location>
</feature>
<dbReference type="InterPro" id="IPR012677">
    <property type="entry name" value="Nucleotide-bd_a/b_plait_sf"/>
</dbReference>
<evidence type="ECO:0000256" key="2">
    <source>
        <dbReference type="ARBA" id="ARBA00022737"/>
    </source>
</evidence>